<dbReference type="eggNOG" id="ENOG5032YUH">
    <property type="taxonomic scope" value="Bacteria"/>
</dbReference>
<dbReference type="AlphaFoldDB" id="D4S0B2"/>
<organism evidence="1 2">
    <name type="scientific">Eshraghiella crossota DSM 2876</name>
    <dbReference type="NCBI Taxonomy" id="511680"/>
    <lineage>
        <taxon>Bacteria</taxon>
        <taxon>Bacillati</taxon>
        <taxon>Bacillota</taxon>
        <taxon>Clostridia</taxon>
        <taxon>Lachnospirales</taxon>
        <taxon>Lachnospiraceae</taxon>
        <taxon>Eshraghiella</taxon>
    </lineage>
</organism>
<dbReference type="Proteomes" id="UP000006238">
    <property type="component" value="Unassembled WGS sequence"/>
</dbReference>
<dbReference type="STRING" id="45851.BHV86_10115"/>
<name>D4S0B2_9FIRM</name>
<reference evidence="1 2" key="1">
    <citation type="submission" date="2010-02" db="EMBL/GenBank/DDBJ databases">
        <authorList>
            <person name="Weinstock G."/>
            <person name="Sodergren E."/>
            <person name="Clifton S."/>
            <person name="Fulton L."/>
            <person name="Fulton B."/>
            <person name="Courtney L."/>
            <person name="Fronick C."/>
            <person name="Harrison M."/>
            <person name="Strong C."/>
            <person name="Farmer C."/>
            <person name="Delahaunty K."/>
            <person name="Markovic C."/>
            <person name="Hall O."/>
            <person name="Minx P."/>
            <person name="Tomlinson C."/>
            <person name="Mitreva M."/>
            <person name="Nelson J."/>
            <person name="Hou S."/>
            <person name="Wollam A."/>
            <person name="Pepin K.H."/>
            <person name="Johnson M."/>
            <person name="Bhonagiri V."/>
            <person name="Zhang X."/>
            <person name="Suruliraj S."/>
            <person name="Warren W."/>
            <person name="Chinwalla A."/>
            <person name="Mardis E.R."/>
            <person name="Wilson R.K."/>
        </authorList>
    </citation>
    <scope>NUCLEOTIDE SEQUENCE [LARGE SCALE GENOMIC DNA]</scope>
    <source>
        <strain evidence="1 2">DSM 2876</strain>
    </source>
</reference>
<evidence type="ECO:0000313" key="2">
    <source>
        <dbReference type="Proteomes" id="UP000006238"/>
    </source>
</evidence>
<evidence type="ECO:0000313" key="1">
    <source>
        <dbReference type="EMBL" id="EFF68260.1"/>
    </source>
</evidence>
<gene>
    <name evidence="1" type="ORF">BUTYVIB_01529</name>
</gene>
<proteinExistence type="predicted"/>
<sequence>MIKENDIYSLIHYEYGLPYSGDYNGMRYRIARNPLERVFGKKEKGEATLETTVWKGPFAFDTTTEEKITKEFPFTEEGRLELVEWLNAMYETDKDKWKTGKISNVLKS</sequence>
<dbReference type="RefSeq" id="WP_005603172.1">
    <property type="nucleotide sequence ID" value="NZ_GG663524.1"/>
</dbReference>
<dbReference type="GeneID" id="98918245"/>
<evidence type="ECO:0008006" key="3">
    <source>
        <dbReference type="Google" id="ProtNLM"/>
    </source>
</evidence>
<accession>D4S0B2</accession>
<dbReference type="EMBL" id="ABWN01000030">
    <property type="protein sequence ID" value="EFF68260.1"/>
    <property type="molecule type" value="Genomic_DNA"/>
</dbReference>
<protein>
    <recommendedName>
        <fullName evidence="3">GNAT family acetyltransferase</fullName>
    </recommendedName>
</protein>
<dbReference type="HOGENOM" id="CLU_157801_0_0_9"/>
<comment type="caution">
    <text evidence="1">The sequence shown here is derived from an EMBL/GenBank/DDBJ whole genome shotgun (WGS) entry which is preliminary data.</text>
</comment>
<keyword evidence="2" id="KW-1185">Reference proteome</keyword>